<dbReference type="GO" id="GO:0016787">
    <property type="term" value="F:hydrolase activity"/>
    <property type="evidence" value="ECO:0007669"/>
    <property type="project" value="UniProtKB-UniRule"/>
</dbReference>
<gene>
    <name evidence="4" type="ORF">CIAN88_08535</name>
    <name evidence="7" type="ORF">G4D54_09075</name>
    <name evidence="6" type="ORF">GT664_04145</name>
    <name evidence="5" type="ORF">MKC95_04765</name>
</gene>
<evidence type="ECO:0000313" key="7">
    <source>
        <dbReference type="EMBL" id="QJA02565.1"/>
    </source>
</evidence>
<name>A0A099I6Y2_CLOIN</name>
<reference evidence="5" key="4">
    <citation type="journal article" date="2022" name="Clin. Infect. Dis.">
        <title>Association between Clostridium innocuum and antibiotic-associated diarrhea in adults and children: A cross-sectional study and comparative genomics analysis.</title>
        <authorList>
            <person name="Cherny K.E."/>
            <person name="Muscat E.B."/>
            <person name="Balaji A."/>
            <person name="Mukherjee J."/>
            <person name="Ozer E.A."/>
            <person name="Angarone M.P."/>
            <person name="Hauser A.R."/>
            <person name="Sichel J.S."/>
            <person name="Amponsah E."/>
            <person name="Kociolek L.K."/>
        </authorList>
    </citation>
    <scope>NUCLEOTIDE SEQUENCE</scope>
    <source>
        <strain evidence="5">NU1-AC-029v</strain>
    </source>
</reference>
<reference evidence="6" key="2">
    <citation type="journal article" date="2019" name="Nat. Med.">
        <title>A library of human gut bacterial isolates paired with longitudinal multiomics data enables mechanistic microbiome research.</title>
        <authorList>
            <person name="Poyet M."/>
            <person name="Groussin M."/>
            <person name="Gibbons S.M."/>
            <person name="Avila-Pacheco J."/>
            <person name="Jiang X."/>
            <person name="Kearney S.M."/>
            <person name="Perrotta A.R."/>
            <person name="Berdy B."/>
            <person name="Zhao S."/>
            <person name="Lieberman T.D."/>
            <person name="Swanson P.K."/>
            <person name="Smith M."/>
            <person name="Roesemann S."/>
            <person name="Alexander J.E."/>
            <person name="Rich S.A."/>
            <person name="Livny J."/>
            <person name="Vlamakis H."/>
            <person name="Clish C."/>
            <person name="Bullock K."/>
            <person name="Deik A."/>
            <person name="Scott J."/>
            <person name="Pierce K.A."/>
            <person name="Xavier R.J."/>
            <person name="Alm E.J."/>
        </authorList>
    </citation>
    <scope>NUCLEOTIDE SEQUENCE</scope>
    <source>
        <strain evidence="6">BIOML-A12</strain>
    </source>
</reference>
<dbReference type="Pfam" id="PF12850">
    <property type="entry name" value="Metallophos_2"/>
    <property type="match status" value="1"/>
</dbReference>
<evidence type="ECO:0000313" key="4">
    <source>
        <dbReference type="EMBL" id="KGJ53460.1"/>
    </source>
</evidence>
<evidence type="ECO:0000313" key="8">
    <source>
        <dbReference type="Proteomes" id="UP000030008"/>
    </source>
</evidence>
<dbReference type="AlphaFoldDB" id="A0A099I6Y2"/>
<reference evidence="4 8" key="1">
    <citation type="submission" date="2014-08" db="EMBL/GenBank/DDBJ databases">
        <title>Clostridium innocuum, an unnegligible vancomycin-resistant pathogen causing extra-intestinal infections.</title>
        <authorList>
            <person name="Feng Y."/>
            <person name="Chiu C.-H."/>
        </authorList>
    </citation>
    <scope>NUCLEOTIDE SEQUENCE [LARGE SCALE GENOMIC DNA]</scope>
    <source>
        <strain evidence="4 8">AN88</strain>
    </source>
</reference>
<dbReference type="RefSeq" id="WP_002608788.1">
    <property type="nucleotide sequence ID" value="NZ_AP025565.1"/>
</dbReference>
<feature type="domain" description="Calcineurin-like phosphoesterase" evidence="3">
    <location>
        <begin position="1"/>
        <end position="142"/>
    </location>
</feature>
<keyword evidence="2" id="KW-0479">Metal-binding</keyword>
<evidence type="ECO:0000313" key="9">
    <source>
        <dbReference type="Proteomes" id="UP000503330"/>
    </source>
</evidence>
<evidence type="ECO:0000256" key="1">
    <source>
        <dbReference type="ARBA" id="ARBA00008950"/>
    </source>
</evidence>
<dbReference type="Proteomes" id="UP000503330">
    <property type="component" value="Chromosome"/>
</dbReference>
<dbReference type="EC" id="3.1.4.-" evidence="2"/>
<evidence type="ECO:0000256" key="2">
    <source>
        <dbReference type="RuleBase" id="RU362039"/>
    </source>
</evidence>
<dbReference type="SUPFAM" id="SSF56300">
    <property type="entry name" value="Metallo-dependent phosphatases"/>
    <property type="match status" value="1"/>
</dbReference>
<dbReference type="NCBIfam" id="TIGR00040">
    <property type="entry name" value="yfcE"/>
    <property type="match status" value="1"/>
</dbReference>
<organism evidence="4 8">
    <name type="scientific">Clostridium innocuum</name>
    <dbReference type="NCBI Taxonomy" id="1522"/>
    <lineage>
        <taxon>Bacteria</taxon>
        <taxon>Bacillati</taxon>
        <taxon>Bacillota</taxon>
        <taxon>Clostridia</taxon>
        <taxon>Eubacteriales</taxon>
        <taxon>Clostridiaceae</taxon>
        <taxon>Clostridium</taxon>
    </lineage>
</organism>
<dbReference type="Gene3D" id="3.60.21.10">
    <property type="match status" value="1"/>
</dbReference>
<dbReference type="Proteomes" id="UP000604383">
    <property type="component" value="Unassembled WGS sequence"/>
</dbReference>
<reference evidence="7 9" key="3">
    <citation type="submission" date="2020-02" db="EMBL/GenBank/DDBJ databases">
        <authorList>
            <person name="Kociolek L.K."/>
            <person name="Ozer E.A."/>
        </authorList>
    </citation>
    <scope>NUCLEOTIDE SEQUENCE [LARGE SCALE GENOMIC DNA]</scope>
    <source>
        <strain evidence="7 9">ATCC 14501</strain>
    </source>
</reference>
<comment type="cofactor">
    <cofactor evidence="2">
        <name>a divalent metal cation</name>
        <dbReference type="ChEBI" id="CHEBI:60240"/>
    </cofactor>
</comment>
<dbReference type="PANTHER" id="PTHR11124">
    <property type="entry name" value="VACUOLAR SORTING PROTEIN VPS29"/>
    <property type="match status" value="1"/>
</dbReference>
<dbReference type="InterPro" id="IPR000979">
    <property type="entry name" value="Phosphodiesterase_MJ0936/Vps29"/>
</dbReference>
<proteinExistence type="inferred from homology"/>
<dbReference type="EMBL" id="CP048838">
    <property type="protein sequence ID" value="QJA02565.1"/>
    <property type="molecule type" value="Genomic_DNA"/>
</dbReference>
<dbReference type="Proteomes" id="UP001203972">
    <property type="component" value="Unassembled WGS sequence"/>
</dbReference>
<accession>A0A099I6Y2</accession>
<dbReference type="GeneID" id="61925686"/>
<comment type="similarity">
    <text evidence="1 2">Belongs to the metallophosphoesterase superfamily. YfcE family.</text>
</comment>
<protein>
    <recommendedName>
        <fullName evidence="2">Phosphoesterase</fullName>
        <ecNumber evidence="2">3.1.4.-</ecNumber>
    </recommendedName>
</protein>
<sequence length="163" mass="18497">MKIVVVSDSHGRDDALEYVLQQHGDAYAYIHCGDIDADPGAFPRFVTVGGNNDIFYDYPDEQILSIGTHRIFIVHSHQFMYSRRSQQLADAAKERSCDIVCYGHTHIAADETVDGIRLINPGSLWRSRDGRGPSYALLNIDGDTVDVQFEFLPQKQKKSKFFW</sequence>
<dbReference type="GO" id="GO:0046872">
    <property type="term" value="F:metal ion binding"/>
    <property type="evidence" value="ECO:0007669"/>
    <property type="project" value="UniProtKB-KW"/>
</dbReference>
<dbReference type="EMBL" id="JAKTMA010000006">
    <property type="protein sequence ID" value="MCR0232080.1"/>
    <property type="molecule type" value="Genomic_DNA"/>
</dbReference>
<dbReference type="Proteomes" id="UP000030008">
    <property type="component" value="Unassembled WGS sequence"/>
</dbReference>
<dbReference type="InterPro" id="IPR024654">
    <property type="entry name" value="Calcineurin-like_PHP_lpxH"/>
</dbReference>
<dbReference type="EMBL" id="JQIF01000039">
    <property type="protein sequence ID" value="KGJ53460.1"/>
    <property type="molecule type" value="Genomic_DNA"/>
</dbReference>
<dbReference type="EMBL" id="WWTN01000005">
    <property type="protein sequence ID" value="MZH54969.1"/>
    <property type="molecule type" value="Genomic_DNA"/>
</dbReference>
<dbReference type="InterPro" id="IPR029052">
    <property type="entry name" value="Metallo-depent_PP-like"/>
</dbReference>
<evidence type="ECO:0000313" key="5">
    <source>
        <dbReference type="EMBL" id="MCR0232080.1"/>
    </source>
</evidence>
<evidence type="ECO:0000259" key="3">
    <source>
        <dbReference type="Pfam" id="PF12850"/>
    </source>
</evidence>
<evidence type="ECO:0000313" key="6">
    <source>
        <dbReference type="EMBL" id="MZH54969.1"/>
    </source>
</evidence>